<dbReference type="EMBL" id="UYSG01011518">
    <property type="protein sequence ID" value="VDL62667.1"/>
    <property type="molecule type" value="Genomic_DNA"/>
</dbReference>
<dbReference type="WBParaSite" id="HDID_0001009001-mRNA-1">
    <property type="protein sequence ID" value="HDID_0001009001-mRNA-1"/>
    <property type="gene ID" value="HDID_0001009001"/>
</dbReference>
<organism evidence="3">
    <name type="scientific">Hymenolepis diminuta</name>
    <name type="common">Rat tapeworm</name>
    <dbReference type="NCBI Taxonomy" id="6216"/>
    <lineage>
        <taxon>Eukaryota</taxon>
        <taxon>Metazoa</taxon>
        <taxon>Spiralia</taxon>
        <taxon>Lophotrochozoa</taxon>
        <taxon>Platyhelminthes</taxon>
        <taxon>Cestoda</taxon>
        <taxon>Eucestoda</taxon>
        <taxon>Cyclophyllidea</taxon>
        <taxon>Hymenolepididae</taxon>
        <taxon>Hymenolepis</taxon>
    </lineage>
</organism>
<evidence type="ECO:0000313" key="3">
    <source>
        <dbReference type="WBParaSite" id="HDID_0001009001-mRNA-1"/>
    </source>
</evidence>
<sequence length="99" mass="11555">MSSLLMSSSHVDRWKSTERLDQLGTGYQMPQPANCMEDIYEIKLQTCDATPELTSKDRAFDVGWEQNLEEMEMLDVNHGSYVAQSVTLVFRIEHFFFWI</sequence>
<reference evidence="1 2" key="2">
    <citation type="submission" date="2018-11" db="EMBL/GenBank/DDBJ databases">
        <authorList>
            <consortium name="Pathogen Informatics"/>
        </authorList>
    </citation>
    <scope>NUCLEOTIDE SEQUENCE [LARGE SCALE GENOMIC DNA]</scope>
</reference>
<accession>A0A0R3SWL8</accession>
<name>A0A0R3SWL8_HYMDI</name>
<reference evidence="3" key="1">
    <citation type="submission" date="2017-02" db="UniProtKB">
        <authorList>
            <consortium name="WormBaseParasite"/>
        </authorList>
    </citation>
    <scope>IDENTIFICATION</scope>
</reference>
<evidence type="ECO:0000313" key="1">
    <source>
        <dbReference type="EMBL" id="VDL62667.1"/>
    </source>
</evidence>
<gene>
    <name evidence="1" type="ORF">HDID_LOCUS10088</name>
</gene>
<dbReference type="Proteomes" id="UP000274504">
    <property type="component" value="Unassembled WGS sequence"/>
</dbReference>
<protein>
    <submittedName>
        <fullName evidence="3">Ricin B-type lectin domain-containing protein</fullName>
    </submittedName>
</protein>
<dbReference type="AlphaFoldDB" id="A0A0R3SWL8"/>
<evidence type="ECO:0000313" key="2">
    <source>
        <dbReference type="Proteomes" id="UP000274504"/>
    </source>
</evidence>
<proteinExistence type="predicted"/>